<dbReference type="AlphaFoldDB" id="A0AAN7SBS2"/>
<dbReference type="EMBL" id="JARPUR010000007">
    <property type="protein sequence ID" value="KAK4872609.1"/>
    <property type="molecule type" value="Genomic_DNA"/>
</dbReference>
<dbReference type="Proteomes" id="UP001353858">
    <property type="component" value="Unassembled WGS sequence"/>
</dbReference>
<gene>
    <name evidence="2" type="ORF">RN001_014638</name>
</gene>
<evidence type="ECO:0000256" key="1">
    <source>
        <dbReference type="SAM" id="MobiDB-lite"/>
    </source>
</evidence>
<proteinExistence type="predicted"/>
<protein>
    <submittedName>
        <fullName evidence="2">Uncharacterized protein</fullName>
    </submittedName>
</protein>
<evidence type="ECO:0000313" key="3">
    <source>
        <dbReference type="Proteomes" id="UP001353858"/>
    </source>
</evidence>
<feature type="compositionally biased region" description="Polar residues" evidence="1">
    <location>
        <begin position="65"/>
        <end position="78"/>
    </location>
</feature>
<feature type="compositionally biased region" description="Basic residues" evidence="1">
    <location>
        <begin position="10"/>
        <end position="21"/>
    </location>
</feature>
<organism evidence="2 3">
    <name type="scientific">Aquatica leii</name>
    <dbReference type="NCBI Taxonomy" id="1421715"/>
    <lineage>
        <taxon>Eukaryota</taxon>
        <taxon>Metazoa</taxon>
        <taxon>Ecdysozoa</taxon>
        <taxon>Arthropoda</taxon>
        <taxon>Hexapoda</taxon>
        <taxon>Insecta</taxon>
        <taxon>Pterygota</taxon>
        <taxon>Neoptera</taxon>
        <taxon>Endopterygota</taxon>
        <taxon>Coleoptera</taxon>
        <taxon>Polyphaga</taxon>
        <taxon>Elateriformia</taxon>
        <taxon>Elateroidea</taxon>
        <taxon>Lampyridae</taxon>
        <taxon>Luciolinae</taxon>
        <taxon>Aquatica</taxon>
    </lineage>
</organism>
<feature type="region of interest" description="Disordered" evidence="1">
    <location>
        <begin position="145"/>
        <end position="167"/>
    </location>
</feature>
<reference evidence="3" key="1">
    <citation type="submission" date="2023-01" db="EMBL/GenBank/DDBJ databases">
        <title>Key to firefly adult light organ development and bioluminescence: homeobox transcription factors regulate luciferase expression and transportation to peroxisome.</title>
        <authorList>
            <person name="Fu X."/>
        </authorList>
    </citation>
    <scope>NUCLEOTIDE SEQUENCE [LARGE SCALE GENOMIC DNA]</scope>
</reference>
<accession>A0AAN7SBS2</accession>
<keyword evidence="3" id="KW-1185">Reference proteome</keyword>
<comment type="caution">
    <text evidence="2">The sequence shown here is derived from an EMBL/GenBank/DDBJ whole genome shotgun (WGS) entry which is preliminary data.</text>
</comment>
<name>A0AAN7SBS2_9COLE</name>
<evidence type="ECO:0000313" key="2">
    <source>
        <dbReference type="EMBL" id="KAK4872609.1"/>
    </source>
</evidence>
<feature type="region of interest" description="Disordered" evidence="1">
    <location>
        <begin position="1"/>
        <end position="96"/>
    </location>
</feature>
<sequence length="207" mass="23664">MKKQFESGHSKRKRKEAKKLAKAGSDQKQRKLSFTTMGSERYELLASKSNQKSKEREPAEELDVDQTTTASISFQGVGQNEKPRRDSTSESDVGEQVKEELIDLPSLDMHHQQSIRFPTDNALFDDLAPIDLQNKLTFLAKTKGEADVEGKPQFSSPGKKRPRESPVTHLQPYEKTIFHNFIYNFHKTESPRVNLNALRNKLMADHH</sequence>